<dbReference type="GO" id="GO:0071973">
    <property type="term" value="P:bacterial-type flagellum-dependent cell motility"/>
    <property type="evidence" value="ECO:0007669"/>
    <property type="project" value="InterPro"/>
</dbReference>
<dbReference type="Pfam" id="PF02049">
    <property type="entry name" value="FliE"/>
    <property type="match status" value="1"/>
</dbReference>
<sequence>MAINPIVPIHPLMLQQTLNPIQENNPVEENGSQTPAGAAKAGADFGQFLQEALQKVDNLQKEADVASLGLATGQIQDLHTAVLAMEKAGLSLSLTVDVRNRALDAYHEIMRMQI</sequence>
<proteinExistence type="inferred from homology"/>
<keyword evidence="3 4" id="KW-0975">Bacterial flagellum</keyword>
<dbReference type="PANTHER" id="PTHR34653">
    <property type="match status" value="1"/>
</dbReference>
<dbReference type="InterPro" id="IPR001624">
    <property type="entry name" value="FliE"/>
</dbReference>
<comment type="subcellular location">
    <subcellularLocation>
        <location evidence="1 4">Bacterial flagellum basal body</location>
    </subcellularLocation>
</comment>
<comment type="similarity">
    <text evidence="2 4">Belongs to the FliE family.</text>
</comment>
<evidence type="ECO:0000256" key="5">
    <source>
        <dbReference type="NCBIfam" id="TIGR00205"/>
    </source>
</evidence>
<accession>A0A098B5H7</accession>
<dbReference type="NCBIfam" id="TIGR00205">
    <property type="entry name" value="fliE"/>
    <property type="match status" value="1"/>
</dbReference>
<keyword evidence="6" id="KW-0966">Cell projection</keyword>
<dbReference type="GO" id="GO:0009425">
    <property type="term" value="C:bacterial-type flagellum basal body"/>
    <property type="evidence" value="ECO:0007669"/>
    <property type="project" value="UniProtKB-SubCell"/>
</dbReference>
<dbReference type="GO" id="GO:0003774">
    <property type="term" value="F:cytoskeletal motor activity"/>
    <property type="evidence" value="ECO:0007669"/>
    <property type="project" value="InterPro"/>
</dbReference>
<evidence type="ECO:0000256" key="1">
    <source>
        <dbReference type="ARBA" id="ARBA00004117"/>
    </source>
</evidence>
<dbReference type="PATRIC" id="fig|49338.4.peg.3478"/>
<evidence type="ECO:0000256" key="2">
    <source>
        <dbReference type="ARBA" id="ARBA00009272"/>
    </source>
</evidence>
<gene>
    <name evidence="4" type="primary">fliE</name>
    <name evidence="6" type="ORF">DPCES_3229</name>
</gene>
<keyword evidence="6" id="KW-0282">Flagellum</keyword>
<dbReference type="PANTHER" id="PTHR34653:SF1">
    <property type="entry name" value="FLAGELLAR HOOK-BASAL BODY COMPLEX PROTEIN FLIE"/>
    <property type="match status" value="1"/>
</dbReference>
<evidence type="ECO:0000313" key="6">
    <source>
        <dbReference type="EMBL" id="CDX03116.1"/>
    </source>
</evidence>
<dbReference type="EMBL" id="LK996017">
    <property type="protein sequence ID" value="CDX03116.1"/>
    <property type="molecule type" value="Genomic_DNA"/>
</dbReference>
<evidence type="ECO:0000256" key="3">
    <source>
        <dbReference type="ARBA" id="ARBA00023143"/>
    </source>
</evidence>
<dbReference type="RefSeq" id="WP_018212571.1">
    <property type="nucleotide sequence ID" value="NZ_LK996017.1"/>
</dbReference>
<protein>
    <recommendedName>
        <fullName evidence="4 5">Flagellar hook-basal body complex protein FliE</fullName>
    </recommendedName>
</protein>
<evidence type="ECO:0000256" key="4">
    <source>
        <dbReference type="HAMAP-Rule" id="MF_00724"/>
    </source>
</evidence>
<name>A0A098B5H7_DESHA</name>
<organism evidence="6">
    <name type="scientific">Desulfitobacterium hafniense</name>
    <name type="common">Desulfitobacterium frappieri</name>
    <dbReference type="NCBI Taxonomy" id="49338"/>
    <lineage>
        <taxon>Bacteria</taxon>
        <taxon>Bacillati</taxon>
        <taxon>Bacillota</taxon>
        <taxon>Clostridia</taxon>
        <taxon>Eubacteriales</taxon>
        <taxon>Desulfitobacteriaceae</taxon>
        <taxon>Desulfitobacterium</taxon>
    </lineage>
</organism>
<reference evidence="6" key="1">
    <citation type="submission" date="2014-07" db="EMBL/GenBank/DDBJ databases">
        <authorList>
            <person name="Hornung V.Bastian."/>
        </authorList>
    </citation>
    <scope>NUCLEOTIDE SEQUENCE</scope>
    <source>
        <strain evidence="6">PCE-S</strain>
    </source>
</reference>
<keyword evidence="6" id="KW-0969">Cilium</keyword>
<dbReference type="HAMAP" id="MF_00724">
    <property type="entry name" value="FliE"/>
    <property type="match status" value="1"/>
</dbReference>
<dbReference type="AlphaFoldDB" id="A0A098B5H7"/>
<dbReference type="PRINTS" id="PR01006">
    <property type="entry name" value="FLGHOOKFLIE"/>
</dbReference>
<dbReference type="GO" id="GO:0005198">
    <property type="term" value="F:structural molecule activity"/>
    <property type="evidence" value="ECO:0007669"/>
    <property type="project" value="UniProtKB-UniRule"/>
</dbReference>